<dbReference type="RefSeq" id="WP_035088681.1">
    <property type="nucleotide sequence ID" value="NZ_BMWS01000041.1"/>
</dbReference>
<evidence type="ECO:0000313" key="2">
    <source>
        <dbReference type="Proteomes" id="UP000601108"/>
    </source>
</evidence>
<dbReference type="EMBL" id="BMWS01000041">
    <property type="protein sequence ID" value="GGX33729.1"/>
    <property type="molecule type" value="Genomic_DNA"/>
</dbReference>
<proteinExistence type="predicted"/>
<reference evidence="1 2" key="1">
    <citation type="journal article" date="2014" name="Int. J. Syst. Evol. Microbiol.">
        <title>Complete genome sequence of Corynebacterium casei LMG S-19264T (=DSM 44701T), isolated from a smear-ripened cheese.</title>
        <authorList>
            <consortium name="US DOE Joint Genome Institute (JGI-PGF)"/>
            <person name="Walter F."/>
            <person name="Albersmeier A."/>
            <person name="Kalinowski J."/>
            <person name="Ruckert C."/>
        </authorList>
    </citation>
    <scope>NUCLEOTIDE SEQUENCE [LARGE SCALE GENOMIC DNA]</scope>
    <source>
        <strain evidence="1 2">KCTC 12285</strain>
    </source>
</reference>
<gene>
    <name evidence="1" type="ORF">GCM10007384_38010</name>
</gene>
<dbReference type="Proteomes" id="UP000601108">
    <property type="component" value="Unassembled WGS sequence"/>
</dbReference>
<comment type="caution">
    <text evidence="1">The sequence shown here is derived from an EMBL/GenBank/DDBJ whole genome shotgun (WGS) entry which is preliminary data.</text>
</comment>
<name>A0A918JYD4_9FLAO</name>
<dbReference type="AlphaFoldDB" id="A0A918JYD4"/>
<accession>A0A918JYD4</accession>
<protein>
    <submittedName>
        <fullName evidence="1">Uncharacterized protein</fullName>
    </submittedName>
</protein>
<organism evidence="1 2">
    <name type="scientific">Aquimarina muelleri</name>
    <dbReference type="NCBI Taxonomy" id="279356"/>
    <lineage>
        <taxon>Bacteria</taxon>
        <taxon>Pseudomonadati</taxon>
        <taxon>Bacteroidota</taxon>
        <taxon>Flavobacteriia</taxon>
        <taxon>Flavobacteriales</taxon>
        <taxon>Flavobacteriaceae</taxon>
        <taxon>Aquimarina</taxon>
    </lineage>
</organism>
<sequence>MNFGRQWTPDPKDIHVLHITKYSHGKSRNMLNKNITKNNITSYSQLFFATRKYLETKRKKIKNRVTIISVTTYTYIIQIIKSITSED</sequence>
<keyword evidence="2" id="KW-1185">Reference proteome</keyword>
<evidence type="ECO:0000313" key="1">
    <source>
        <dbReference type="EMBL" id="GGX33729.1"/>
    </source>
</evidence>